<dbReference type="Pfam" id="PF00831">
    <property type="entry name" value="Ribosomal_L29"/>
    <property type="match status" value="1"/>
</dbReference>
<gene>
    <name evidence="5" type="primary">rpmC</name>
    <name evidence="5" type="synonym">rpl29</name>
    <name evidence="7" type="ORF">HCG48_06060</name>
</gene>
<feature type="region of interest" description="Disordered" evidence="6">
    <location>
        <begin position="59"/>
        <end position="82"/>
    </location>
</feature>
<evidence type="ECO:0000313" key="7">
    <source>
        <dbReference type="EMBL" id="QIZ70185.1"/>
    </source>
</evidence>
<comment type="similarity">
    <text evidence="1 5">Belongs to the universal ribosomal protein uL29 family.</text>
</comment>
<dbReference type="FunFam" id="1.10.287.310:FF:000001">
    <property type="entry name" value="50S ribosomal protein L29"/>
    <property type="match status" value="1"/>
</dbReference>
<evidence type="ECO:0000256" key="6">
    <source>
        <dbReference type="SAM" id="MobiDB-lite"/>
    </source>
</evidence>
<keyword evidence="3 5" id="KW-0687">Ribonucleoprotein</keyword>
<dbReference type="SUPFAM" id="SSF46561">
    <property type="entry name" value="Ribosomal protein L29 (L29p)"/>
    <property type="match status" value="1"/>
</dbReference>
<dbReference type="PANTHER" id="PTHR10916">
    <property type="entry name" value="60S RIBOSOMAL PROTEIN L35/50S RIBOSOMAL PROTEIN L29"/>
    <property type="match status" value="1"/>
</dbReference>
<evidence type="ECO:0000256" key="4">
    <source>
        <dbReference type="ARBA" id="ARBA00035204"/>
    </source>
</evidence>
<dbReference type="RefSeq" id="WP_168568340.1">
    <property type="nucleotide sequence ID" value="NZ_CP051167.1"/>
</dbReference>
<dbReference type="NCBIfam" id="TIGR00012">
    <property type="entry name" value="L29"/>
    <property type="match status" value="1"/>
</dbReference>
<dbReference type="CDD" id="cd00427">
    <property type="entry name" value="Ribosomal_L29_HIP"/>
    <property type="match status" value="1"/>
</dbReference>
<dbReference type="GO" id="GO:0022625">
    <property type="term" value="C:cytosolic large ribosomal subunit"/>
    <property type="evidence" value="ECO:0007669"/>
    <property type="project" value="TreeGrafter"/>
</dbReference>
<dbReference type="KEGG" id="oxy:HCG48_06060"/>
<dbReference type="Proteomes" id="UP000500857">
    <property type="component" value="Chromosome"/>
</dbReference>
<keyword evidence="8" id="KW-1185">Reference proteome</keyword>
<sequence length="82" mass="9208">MSFPKISEVRELSDEALAEEIASVKRELFQLRLKKATGQLEGTHHFKHLKHKLAQMLTVEGERQRQAASSSEASSTTESQAE</sequence>
<proteinExistence type="inferred from homology"/>
<reference evidence="7 8" key="1">
    <citation type="submission" date="2020-04" db="EMBL/GenBank/DDBJ databases">
        <authorList>
            <person name="Basu S."/>
            <person name="Maruthanayagam V."/>
            <person name="Chakraborty S."/>
            <person name="Pramanik A."/>
            <person name="Mukherjee J."/>
            <person name="Brink B."/>
        </authorList>
    </citation>
    <scope>NUCLEOTIDE SEQUENCE [LARGE SCALE GENOMIC DNA]</scope>
    <source>
        <strain evidence="7 8">AP17</strain>
    </source>
</reference>
<dbReference type="EMBL" id="CP051167">
    <property type="protein sequence ID" value="QIZ70185.1"/>
    <property type="molecule type" value="Genomic_DNA"/>
</dbReference>
<dbReference type="Gene3D" id="1.10.287.310">
    <property type="match status" value="1"/>
</dbReference>
<protein>
    <recommendedName>
        <fullName evidence="4 5">Large ribosomal subunit protein uL29</fullName>
    </recommendedName>
</protein>
<evidence type="ECO:0000256" key="2">
    <source>
        <dbReference type="ARBA" id="ARBA00022980"/>
    </source>
</evidence>
<evidence type="ECO:0000256" key="1">
    <source>
        <dbReference type="ARBA" id="ARBA00009254"/>
    </source>
</evidence>
<organism evidence="7 8">
    <name type="scientific">Oxynema aestuarii AP17</name>
    <dbReference type="NCBI Taxonomy" id="2064643"/>
    <lineage>
        <taxon>Bacteria</taxon>
        <taxon>Bacillati</taxon>
        <taxon>Cyanobacteriota</taxon>
        <taxon>Cyanophyceae</taxon>
        <taxon>Oscillatoriophycideae</taxon>
        <taxon>Oscillatoriales</taxon>
        <taxon>Oscillatoriaceae</taxon>
        <taxon>Oxynema</taxon>
        <taxon>Oxynema aestuarii</taxon>
    </lineage>
</organism>
<dbReference type="GO" id="GO:0003735">
    <property type="term" value="F:structural constituent of ribosome"/>
    <property type="evidence" value="ECO:0007669"/>
    <property type="project" value="InterPro"/>
</dbReference>
<dbReference type="GO" id="GO:0006412">
    <property type="term" value="P:translation"/>
    <property type="evidence" value="ECO:0007669"/>
    <property type="project" value="UniProtKB-UniRule"/>
</dbReference>
<feature type="compositionally biased region" description="Low complexity" evidence="6">
    <location>
        <begin position="66"/>
        <end position="82"/>
    </location>
</feature>
<dbReference type="HAMAP" id="MF_00374">
    <property type="entry name" value="Ribosomal_uL29"/>
    <property type="match status" value="1"/>
</dbReference>
<dbReference type="InterPro" id="IPR036049">
    <property type="entry name" value="Ribosomal_uL29_sf"/>
</dbReference>
<name>A0A6H1TUU0_9CYAN</name>
<evidence type="ECO:0000256" key="5">
    <source>
        <dbReference type="HAMAP-Rule" id="MF_00374"/>
    </source>
</evidence>
<dbReference type="InterPro" id="IPR001854">
    <property type="entry name" value="Ribosomal_uL29"/>
</dbReference>
<accession>A0A6H1TUU0</accession>
<evidence type="ECO:0000313" key="8">
    <source>
        <dbReference type="Proteomes" id="UP000500857"/>
    </source>
</evidence>
<dbReference type="AlphaFoldDB" id="A0A6H1TUU0"/>
<dbReference type="InterPro" id="IPR050063">
    <property type="entry name" value="Ribosomal_protein_uL29"/>
</dbReference>
<evidence type="ECO:0000256" key="3">
    <source>
        <dbReference type="ARBA" id="ARBA00023274"/>
    </source>
</evidence>
<dbReference type="PANTHER" id="PTHR10916:SF0">
    <property type="entry name" value="LARGE RIBOSOMAL SUBUNIT PROTEIN UL29C"/>
    <property type="match status" value="1"/>
</dbReference>
<keyword evidence="2 5" id="KW-0689">Ribosomal protein</keyword>